<feature type="compositionally biased region" description="Basic and acidic residues" evidence="3">
    <location>
        <begin position="24"/>
        <end position="33"/>
    </location>
</feature>
<evidence type="ECO:0000313" key="7">
    <source>
        <dbReference type="EMBL" id="CAD9286209.1"/>
    </source>
</evidence>
<dbReference type="InterPro" id="IPR003661">
    <property type="entry name" value="HisK_dim/P_dom"/>
</dbReference>
<dbReference type="Pfam" id="PF02518">
    <property type="entry name" value="HATPase_c"/>
    <property type="match status" value="1"/>
</dbReference>
<feature type="modified residue" description="4-aspartylphosphate" evidence="2">
    <location>
        <position position="774"/>
    </location>
</feature>
<feature type="transmembrane region" description="Helical" evidence="4">
    <location>
        <begin position="128"/>
        <end position="147"/>
    </location>
</feature>
<accession>A0A7S1V2Y5</accession>
<evidence type="ECO:0008006" key="8">
    <source>
        <dbReference type="Google" id="ProtNLM"/>
    </source>
</evidence>
<dbReference type="FunFam" id="3.30.565.10:FF:000010">
    <property type="entry name" value="Sensor histidine kinase RcsC"/>
    <property type="match status" value="1"/>
</dbReference>
<evidence type="ECO:0000256" key="1">
    <source>
        <dbReference type="ARBA" id="ARBA00022553"/>
    </source>
</evidence>
<feature type="transmembrane region" description="Helical" evidence="4">
    <location>
        <begin position="190"/>
        <end position="207"/>
    </location>
</feature>
<dbReference type="CDD" id="cd17546">
    <property type="entry name" value="REC_hyHK_CKI1_RcsC-like"/>
    <property type="match status" value="1"/>
</dbReference>
<dbReference type="CDD" id="cd16922">
    <property type="entry name" value="HATPase_EvgS-ArcB-TorS-like"/>
    <property type="match status" value="1"/>
</dbReference>
<dbReference type="PANTHER" id="PTHR45339">
    <property type="entry name" value="HYBRID SIGNAL TRANSDUCTION HISTIDINE KINASE J"/>
    <property type="match status" value="1"/>
</dbReference>
<feature type="compositionally biased region" description="Polar residues" evidence="3">
    <location>
        <begin position="682"/>
        <end position="697"/>
    </location>
</feature>
<dbReference type="InterPro" id="IPR004358">
    <property type="entry name" value="Sig_transdc_His_kin-like_C"/>
</dbReference>
<dbReference type="Pfam" id="PF00512">
    <property type="entry name" value="HisKA"/>
    <property type="match status" value="1"/>
</dbReference>
<dbReference type="PROSITE" id="PS50109">
    <property type="entry name" value="HIS_KIN"/>
    <property type="match status" value="1"/>
</dbReference>
<feature type="region of interest" description="Disordered" evidence="3">
    <location>
        <begin position="861"/>
        <end position="908"/>
    </location>
</feature>
<dbReference type="InterPro" id="IPR036890">
    <property type="entry name" value="HATPase_C_sf"/>
</dbReference>
<keyword evidence="4" id="KW-1133">Transmembrane helix</keyword>
<proteinExistence type="predicted"/>
<dbReference type="InterPro" id="IPR003594">
    <property type="entry name" value="HATPase_dom"/>
</dbReference>
<dbReference type="EMBL" id="HBGL01000725">
    <property type="protein sequence ID" value="CAD9286209.1"/>
    <property type="molecule type" value="Transcribed_RNA"/>
</dbReference>
<feature type="region of interest" description="Disordered" evidence="3">
    <location>
        <begin position="667"/>
        <end position="702"/>
    </location>
</feature>
<feature type="compositionally biased region" description="Basic residues" evidence="3">
    <location>
        <begin position="874"/>
        <end position="885"/>
    </location>
</feature>
<feature type="region of interest" description="Disordered" evidence="3">
    <location>
        <begin position="1"/>
        <end position="45"/>
    </location>
</feature>
<feature type="compositionally biased region" description="Low complexity" evidence="3">
    <location>
        <begin position="14"/>
        <end position="23"/>
    </location>
</feature>
<name>A0A7S1V2Y5_9EUKA</name>
<evidence type="ECO:0000259" key="6">
    <source>
        <dbReference type="PROSITE" id="PS50110"/>
    </source>
</evidence>
<gene>
    <name evidence="7" type="ORF">SSP0437_LOCUS566</name>
</gene>
<feature type="transmembrane region" description="Helical" evidence="4">
    <location>
        <begin position="75"/>
        <end position="97"/>
    </location>
</feature>
<dbReference type="Pfam" id="PF00072">
    <property type="entry name" value="Response_reg"/>
    <property type="match status" value="1"/>
</dbReference>
<dbReference type="AlphaFoldDB" id="A0A7S1V2Y5"/>
<dbReference type="InterPro" id="IPR036097">
    <property type="entry name" value="HisK_dim/P_sf"/>
</dbReference>
<evidence type="ECO:0000259" key="5">
    <source>
        <dbReference type="PROSITE" id="PS50109"/>
    </source>
</evidence>
<feature type="compositionally biased region" description="Polar residues" evidence="3">
    <location>
        <begin position="35"/>
        <end position="45"/>
    </location>
</feature>
<dbReference type="PANTHER" id="PTHR45339:SF5">
    <property type="entry name" value="HISTIDINE KINASE"/>
    <property type="match status" value="1"/>
</dbReference>
<dbReference type="SUPFAM" id="SSF55874">
    <property type="entry name" value="ATPase domain of HSP90 chaperone/DNA topoisomerase II/histidine kinase"/>
    <property type="match status" value="1"/>
</dbReference>
<feature type="compositionally biased region" description="Pro residues" evidence="3">
    <location>
        <begin position="899"/>
        <end position="908"/>
    </location>
</feature>
<sequence>MRNFFSGSPPPAPESTSSSSTDPAELRRRDRDVSFTGSQTGVSTRSSGVATSFFSMLARRLAIHKEPKRHLQRKVVVASANTLMIVSTIGYIAYAVAAGTVMANLPILVSLGVTQPLMFALVLHTRSYFVATIVAHVLTLSIAAAVFEGPLSNGIVAPPVTGDVADPSIVVAFIIMPCAAFMFREKATILAYGILTFILFIVTSTATCHNDNCISSLVLVTIPHVFVVAAFAYFSEVADALAEQSEEAGIAMKKAQREARADRRANAAKTRFVAVMSHEIRNPLQAILLQLEMLNLTPLAMQQLDYVKGITRASNLLLSIVNDVMDVTKIESGVIALESAEFNMREACEFTLQTVAPAAARKDIALFLSFPSDLSPWVRGDVTRVRQVLHNLLGNALKFTMDGEVEMIVSRDSVVRASSDGPAYEWTVSVRDTGIGINEEGQQKLFREFSQVDESTTREYGGTGLGLFICKQLSELMGGSVSVESEMGVGSTFHVSFVLEESTSKSNDEDRSPPVAIASTTITWNCFMFGRNRAYVESTCAYLRYFFESAKDAHVRGLNNASTVVSTMRASLAQLKDSDDARILLLVDRCAEESNQEQEMAREVLKLAESHPGKFIPILVAYDPPATVRQQYIDEGWRFLVQKPVMLANLCTTLADSLDDDSTGNIEVPTANSFRPGKAKATLSNRPSGSKATSGHHTLTRGKRLEPFSEEDAAAVAGSNAPLVMVVDDFQLVRDLVQKVIASLGYRTQVAANGAEALEAIKSDYTAYSMVMMDCEMPVMDGFAATQAIRAFESSKEVPEALRLPICAMTANAMREDVAKCLRIGMDDFLSKPVKRDDLKSKLQQRTRRVVQTDDGEYVMDTQTDNAAALTKKGSSRSKRRKAKAKQPGDPGDARTTATPPPLLPEGP</sequence>
<evidence type="ECO:0000256" key="4">
    <source>
        <dbReference type="SAM" id="Phobius"/>
    </source>
</evidence>
<feature type="domain" description="Histidine kinase" evidence="5">
    <location>
        <begin position="275"/>
        <end position="501"/>
    </location>
</feature>
<dbReference type="Gene3D" id="1.10.287.130">
    <property type="match status" value="1"/>
</dbReference>
<dbReference type="Gene3D" id="3.40.50.2300">
    <property type="match status" value="1"/>
</dbReference>
<evidence type="ECO:0000256" key="3">
    <source>
        <dbReference type="SAM" id="MobiDB-lite"/>
    </source>
</evidence>
<feature type="transmembrane region" description="Helical" evidence="4">
    <location>
        <begin position="103"/>
        <end position="123"/>
    </location>
</feature>
<dbReference type="InterPro" id="IPR011006">
    <property type="entry name" value="CheY-like_superfamily"/>
</dbReference>
<dbReference type="PROSITE" id="PS50110">
    <property type="entry name" value="RESPONSE_REGULATORY"/>
    <property type="match status" value="1"/>
</dbReference>
<dbReference type="SUPFAM" id="SSF47384">
    <property type="entry name" value="Homodimeric domain of signal transducing histidine kinase"/>
    <property type="match status" value="1"/>
</dbReference>
<dbReference type="SMART" id="SM00388">
    <property type="entry name" value="HisKA"/>
    <property type="match status" value="1"/>
</dbReference>
<dbReference type="Gene3D" id="3.30.565.10">
    <property type="entry name" value="Histidine kinase-like ATPase, C-terminal domain"/>
    <property type="match status" value="1"/>
</dbReference>
<feature type="domain" description="Response regulatory" evidence="6">
    <location>
        <begin position="723"/>
        <end position="847"/>
    </location>
</feature>
<evidence type="ECO:0000256" key="2">
    <source>
        <dbReference type="PROSITE-ProRule" id="PRU00169"/>
    </source>
</evidence>
<dbReference type="GO" id="GO:0000155">
    <property type="term" value="F:phosphorelay sensor kinase activity"/>
    <property type="evidence" value="ECO:0007669"/>
    <property type="project" value="InterPro"/>
</dbReference>
<organism evidence="7">
    <name type="scientific">Sexangularia sp. CB-2014</name>
    <dbReference type="NCBI Taxonomy" id="1486929"/>
    <lineage>
        <taxon>Eukaryota</taxon>
        <taxon>Amoebozoa</taxon>
        <taxon>Tubulinea</taxon>
        <taxon>Elardia</taxon>
        <taxon>Arcellinida</taxon>
        <taxon>Arcellinida incertae sedis</taxon>
        <taxon>Sexangularia</taxon>
    </lineage>
</organism>
<dbReference type="SMART" id="SM00387">
    <property type="entry name" value="HATPase_c"/>
    <property type="match status" value="1"/>
</dbReference>
<dbReference type="SMART" id="SM00448">
    <property type="entry name" value="REC"/>
    <property type="match status" value="1"/>
</dbReference>
<keyword evidence="4" id="KW-0812">Transmembrane</keyword>
<keyword evidence="1 2" id="KW-0597">Phosphoprotein</keyword>
<protein>
    <recommendedName>
        <fullName evidence="8">Histidine kinase</fullName>
    </recommendedName>
</protein>
<keyword evidence="4" id="KW-0472">Membrane</keyword>
<dbReference type="PRINTS" id="PR00344">
    <property type="entry name" value="BCTRLSENSOR"/>
</dbReference>
<reference evidence="7" key="1">
    <citation type="submission" date="2021-01" db="EMBL/GenBank/DDBJ databases">
        <authorList>
            <person name="Corre E."/>
            <person name="Pelletier E."/>
            <person name="Niang G."/>
            <person name="Scheremetjew M."/>
            <person name="Finn R."/>
            <person name="Kale V."/>
            <person name="Holt S."/>
            <person name="Cochrane G."/>
            <person name="Meng A."/>
            <person name="Brown T."/>
            <person name="Cohen L."/>
        </authorList>
    </citation>
    <scope>NUCLEOTIDE SEQUENCE</scope>
    <source>
        <strain evidence="7">ATCC 50979</strain>
    </source>
</reference>
<dbReference type="InterPro" id="IPR001789">
    <property type="entry name" value="Sig_transdc_resp-reg_receiver"/>
</dbReference>
<dbReference type="CDD" id="cd00082">
    <property type="entry name" value="HisKA"/>
    <property type="match status" value="1"/>
</dbReference>
<dbReference type="InterPro" id="IPR005467">
    <property type="entry name" value="His_kinase_dom"/>
</dbReference>
<dbReference type="SUPFAM" id="SSF52172">
    <property type="entry name" value="CheY-like"/>
    <property type="match status" value="1"/>
</dbReference>